<feature type="region of interest" description="Disordered" evidence="2">
    <location>
        <begin position="1133"/>
        <end position="1180"/>
    </location>
</feature>
<dbReference type="GeneID" id="94832038"/>
<evidence type="ECO:0000259" key="3">
    <source>
        <dbReference type="PROSITE" id="PS50235"/>
    </source>
</evidence>
<dbReference type="GO" id="GO:0005634">
    <property type="term" value="C:nucleus"/>
    <property type="evidence" value="ECO:0007669"/>
    <property type="project" value="TreeGrafter"/>
</dbReference>
<evidence type="ECO:0000313" key="4">
    <source>
        <dbReference type="EMBL" id="OHT15925.1"/>
    </source>
</evidence>
<dbReference type="PANTHER" id="PTHR24006">
    <property type="entry name" value="UBIQUITIN CARBOXYL-TERMINAL HYDROLASE"/>
    <property type="match status" value="1"/>
</dbReference>
<evidence type="ECO:0000313" key="5">
    <source>
        <dbReference type="Proteomes" id="UP000179807"/>
    </source>
</evidence>
<feature type="domain" description="USP" evidence="3">
    <location>
        <begin position="35"/>
        <end position="289"/>
    </location>
</feature>
<dbReference type="RefSeq" id="XP_068369061.1">
    <property type="nucleotide sequence ID" value="XM_068497334.1"/>
</dbReference>
<dbReference type="PROSITE" id="PS50235">
    <property type="entry name" value="USP_3"/>
    <property type="match status" value="1"/>
</dbReference>
<feature type="compositionally biased region" description="Basic and acidic residues" evidence="2">
    <location>
        <begin position="1192"/>
        <end position="1203"/>
    </location>
</feature>
<dbReference type="InterPro" id="IPR038765">
    <property type="entry name" value="Papain-like_cys_pep_sf"/>
</dbReference>
<feature type="compositionally biased region" description="Basic residues" evidence="2">
    <location>
        <begin position="1324"/>
        <end position="1333"/>
    </location>
</feature>
<dbReference type="Gene3D" id="3.90.70.10">
    <property type="entry name" value="Cysteine proteinases"/>
    <property type="match status" value="2"/>
</dbReference>
<dbReference type="EMBL" id="MLAK01000167">
    <property type="protein sequence ID" value="OHT15925.1"/>
    <property type="molecule type" value="Genomic_DNA"/>
</dbReference>
<sequence length="1676" mass="195167">MDEGSDFYSQSNLLVNTSSLIHPDHHNNEIQMIQLGLRSVGNSCALNSIIQVLVHLTVFKHYIFYLKKSKVSNTPVALALQQLFAHLHMNKGPPPSVNKLISEMGIPIERMAKLNHPIQYLHRIINCFNNDDIFIRNTFIGQIAKENNNAQFLSLSIDIRSSDSLESLLAKNLENKHFDFLPPVLFINLKRSYKGKINHKSLSFSHFLNLTGYLADHHDSIYELFAVIVRCGNGVNGRFYVYIQDMKLQKWLLFDDSKVHEVPQKLAIETNFGSTSKNFSADTLVYIDSSMKELVFEPDDDLIIPNWILDNIYKDDYILNQSENFEKSFKINVVQVEDLDRYATDESNIKFISDLFITTNSLMTVKELYSKMASLLKTKYDRLTIWAIIHSVPCFKITHNYDNQTLNNVIGSLDQVKFFVEDSSVNSDNEKLDSSDYEDRRLNFSNQHPKFIDESDSILVFLYLYDYSDSEPLQFVATVSILFDENIESLFSVARSHFDLPNNLEMIAYQIFGSKCMKIENTQENISGMNLDNGAIIVVQPSPAFYKNSACSRPKKPKSTHGIFTYYPDFVLNIPHEFESYFEFRNNPCIVLARYKTQRKMIQFPKDITFDEFQSFLLKALNINNYDFNKDEILYYSKNSTKPLVFIPSSKVGRQFDMYKDRLSQISLIIEPRERLDEFDNKVRLRMKFIFPQSKNGVTGFFNENWSMFELVSSLRESHRDFIKYFIVPHDSNKNIVPEQTLLKDVKNPIYFIMKMINNKPIKIIFIQNEQILKEYEIKISETDTLADLKKRIDLSQLSSTIFYTVDKNIENHKNEIQDDVLMKTFYETSTPVYLEATKQNDKICFIEPESDPNTVIFNAKYLSMQISQSKNESYFKKELENVIFQKIIRNEGNDDLSDELNGEFNIDDHNDFEEGESGEYGTKTKKGKTLKLIENSKIIELNEEEEEEEEEYNESQTHKYKTINKNSEYNESSWTLTHLMIVDQINFNDNQYCELQSIDQEMRLNLKTYQRFNRIYGKNHKPDVYQRSFLRSYHRENQLNELKDDEKLDEKPIPKPHKKYKRINKEFRHLTSDISPKNFDVKPNDLKSNSHAEFFDGNIEKMDHNDQSLTVSNSSNNSADIKKEKHCEMANTTINNDDREKKSNDIVNDNHENKNRDRNKNRDEQFSTISNENPNNDIFKTMENELINVKNKKDESTLKNEENNPIMRQNQEKLIQEENLSELNSQNFTKSQTESDFVDDDRSEDVEDHKSLNRHNLNNNDQNGGYKESELYENLSQKIDFTEDSKDWNNDFESYDDYEFDEFSTKRRKKKHNVDDDEFHMVPSHRKKSKHSKISDHSNNDDDLISQATTTKKGRKMKRKISRNDDEYKIGSNLLPKKKKKKKALSPATSSPNIINYNITMNHQTDSIIKSENLQSPHFQNLNSSSSVNMNQSIDTMFNHATNQNQIITENIAHISNMNSSNNIQNITPFDQFNFQNINNNNSNKMNPNITNNILMNNTNGGIIKNIHNMNNITNSGSNAFDCNNVNIAVSESNATIIKNVAEKKPILKNVRSCSNQHSHTNISNELKPINSIQNTEQQFTNNSTSERGSHLAFPSLSFNQNEVPSFLDNNNVNDQQQHLQFNPNQSQHINLIHQSHNMQHDMHVNQHQQQQQQTAPFVKNSIGPILLPPLNRPK</sequence>
<dbReference type="SUPFAM" id="SSF54001">
    <property type="entry name" value="Cysteine proteinases"/>
    <property type="match status" value="1"/>
</dbReference>
<feature type="compositionally biased region" description="Basic and acidic residues" evidence="2">
    <location>
        <begin position="1137"/>
        <end position="1166"/>
    </location>
</feature>
<name>A0A1J4L210_9EUKA</name>
<dbReference type="GO" id="GO:0004843">
    <property type="term" value="F:cysteine-type deubiquitinase activity"/>
    <property type="evidence" value="ECO:0007669"/>
    <property type="project" value="InterPro"/>
</dbReference>
<reference evidence="4" key="1">
    <citation type="submission" date="2016-10" db="EMBL/GenBank/DDBJ databases">
        <authorList>
            <person name="Benchimol M."/>
            <person name="Almeida L.G."/>
            <person name="Vasconcelos A.T."/>
            <person name="Perreira-Neves A."/>
            <person name="Rosa I.A."/>
            <person name="Tasca T."/>
            <person name="Bogo M.R."/>
            <person name="de Souza W."/>
        </authorList>
    </citation>
    <scope>NUCLEOTIDE SEQUENCE [LARGE SCALE GENOMIC DNA]</scope>
    <source>
        <strain evidence="4">K</strain>
    </source>
</reference>
<keyword evidence="5" id="KW-1185">Reference proteome</keyword>
<feature type="compositionally biased region" description="Acidic residues" evidence="2">
    <location>
        <begin position="1237"/>
        <end position="1247"/>
    </location>
</feature>
<comment type="caution">
    <text evidence="4">The sequence shown here is derived from an EMBL/GenBank/DDBJ whole genome shotgun (WGS) entry which is preliminary data.</text>
</comment>
<feature type="region of interest" description="Disordered" evidence="2">
    <location>
        <begin position="1224"/>
        <end position="1268"/>
    </location>
</feature>
<dbReference type="InterPro" id="IPR001394">
    <property type="entry name" value="Peptidase_C19_UCH"/>
</dbReference>
<accession>A0A1J4L210</accession>
<evidence type="ECO:0000256" key="2">
    <source>
        <dbReference type="SAM" id="MobiDB-lite"/>
    </source>
</evidence>
<dbReference type="GO" id="GO:0005829">
    <property type="term" value="C:cytosol"/>
    <property type="evidence" value="ECO:0007669"/>
    <property type="project" value="TreeGrafter"/>
</dbReference>
<feature type="region of interest" description="Disordered" evidence="2">
    <location>
        <begin position="1191"/>
        <end position="1210"/>
    </location>
</feature>
<feature type="compositionally biased region" description="Basic residues" evidence="2">
    <location>
        <begin position="1353"/>
        <end position="1362"/>
    </location>
</feature>
<feature type="region of interest" description="Disordered" evidence="2">
    <location>
        <begin position="1304"/>
        <end position="1393"/>
    </location>
</feature>
<organism evidence="4 5">
    <name type="scientific">Tritrichomonas foetus</name>
    <dbReference type="NCBI Taxonomy" id="1144522"/>
    <lineage>
        <taxon>Eukaryota</taxon>
        <taxon>Metamonada</taxon>
        <taxon>Parabasalia</taxon>
        <taxon>Tritrichomonadida</taxon>
        <taxon>Tritrichomonadidae</taxon>
        <taxon>Tritrichomonas</taxon>
    </lineage>
</organism>
<gene>
    <name evidence="4" type="ORF">TRFO_13577</name>
</gene>
<dbReference type="InterPro" id="IPR028889">
    <property type="entry name" value="USP"/>
</dbReference>
<proteinExistence type="predicted"/>
<feature type="coiled-coil region" evidence="1">
    <location>
        <begin position="932"/>
        <end position="959"/>
    </location>
</feature>
<evidence type="ECO:0000256" key="1">
    <source>
        <dbReference type="SAM" id="Coils"/>
    </source>
</evidence>
<dbReference type="Proteomes" id="UP000179807">
    <property type="component" value="Unassembled WGS sequence"/>
</dbReference>
<feature type="compositionally biased region" description="Polar residues" evidence="2">
    <location>
        <begin position="1224"/>
        <end position="1236"/>
    </location>
</feature>
<feature type="compositionally biased region" description="Polar residues" evidence="2">
    <location>
        <begin position="1167"/>
        <end position="1179"/>
    </location>
</feature>
<dbReference type="InterPro" id="IPR050164">
    <property type="entry name" value="Peptidase_C19"/>
</dbReference>
<dbReference type="Pfam" id="PF00443">
    <property type="entry name" value="UCH"/>
    <property type="match status" value="1"/>
</dbReference>
<feature type="compositionally biased region" description="Low complexity" evidence="2">
    <location>
        <begin position="1255"/>
        <end position="1264"/>
    </location>
</feature>
<dbReference type="VEuPathDB" id="TrichDB:TRFO_13577"/>
<protein>
    <recommendedName>
        <fullName evidence="3">USP domain-containing protein</fullName>
    </recommendedName>
</protein>
<keyword evidence="1" id="KW-0175">Coiled coil</keyword>
<dbReference type="GO" id="GO:0016579">
    <property type="term" value="P:protein deubiquitination"/>
    <property type="evidence" value="ECO:0007669"/>
    <property type="project" value="InterPro"/>
</dbReference>